<organism evidence="3 4">
    <name type="scientific">Botryosphaeria dothidea</name>
    <dbReference type="NCBI Taxonomy" id="55169"/>
    <lineage>
        <taxon>Eukaryota</taxon>
        <taxon>Fungi</taxon>
        <taxon>Dikarya</taxon>
        <taxon>Ascomycota</taxon>
        <taxon>Pezizomycotina</taxon>
        <taxon>Dothideomycetes</taxon>
        <taxon>Dothideomycetes incertae sedis</taxon>
        <taxon>Botryosphaeriales</taxon>
        <taxon>Botryosphaeriaceae</taxon>
        <taxon>Botryosphaeria</taxon>
    </lineage>
</organism>
<gene>
    <name evidence="3" type="ORF">GTA08_BOTSDO00591</name>
</gene>
<accession>A0A8H4J5V7</accession>
<feature type="chain" id="PRO_5034592077" evidence="2">
    <location>
        <begin position="22"/>
        <end position="347"/>
    </location>
</feature>
<feature type="compositionally biased region" description="Low complexity" evidence="1">
    <location>
        <begin position="194"/>
        <end position="204"/>
    </location>
</feature>
<sequence length="347" mass="36102">MFKQTLLGILSFSFASLAAQSLDHSRSHRRDKPIWSTCLTANQGCRDIYALVQRCWDTGVPSGNLDPNDGDVSNGFRTCFCGDTKTTNEDSWPSCAYCIMNASKGGAYANIENTKIVTWCASPDPNLYVWLSGFLNFTLTTDPDALSPPSPVLTGPVTAISTLAPKYSPNPGANSIPSGIYQLTTATLSSWPTSADTASATKSASDVDDGSDGLSQTGTVQGNDGNGVLTLLYYTDSATSMYIVGPASELQSFPTRSASGAATAMAAAQTADANITTGKFVQGGRTVLIVGPGETGTGVGSGRTRQPNGVGPVSVAGERVKGTTPKRLAGMVLSVMIGVVVVAERVW</sequence>
<feature type="region of interest" description="Disordered" evidence="1">
    <location>
        <begin position="293"/>
        <end position="313"/>
    </location>
</feature>
<dbReference type="Proteomes" id="UP000572817">
    <property type="component" value="Unassembled WGS sequence"/>
</dbReference>
<evidence type="ECO:0000313" key="4">
    <source>
        <dbReference type="Proteomes" id="UP000572817"/>
    </source>
</evidence>
<protein>
    <submittedName>
        <fullName evidence="3">Uncharacterized protein</fullName>
    </submittedName>
</protein>
<evidence type="ECO:0000256" key="1">
    <source>
        <dbReference type="SAM" id="MobiDB-lite"/>
    </source>
</evidence>
<keyword evidence="2" id="KW-0732">Signal</keyword>
<proteinExistence type="predicted"/>
<feature type="region of interest" description="Disordered" evidence="1">
    <location>
        <begin position="194"/>
        <end position="221"/>
    </location>
</feature>
<comment type="caution">
    <text evidence="3">The sequence shown here is derived from an EMBL/GenBank/DDBJ whole genome shotgun (WGS) entry which is preliminary data.</text>
</comment>
<dbReference type="AlphaFoldDB" id="A0A8H4J5V7"/>
<name>A0A8H4J5V7_9PEZI</name>
<reference evidence="3" key="1">
    <citation type="submission" date="2020-04" db="EMBL/GenBank/DDBJ databases">
        <title>Genome Assembly and Annotation of Botryosphaeria dothidea sdau 11-99, a Latent Pathogen of Apple Fruit Ring Rot in China.</title>
        <authorList>
            <person name="Yu C."/>
            <person name="Diao Y."/>
            <person name="Lu Q."/>
            <person name="Zhao J."/>
            <person name="Cui S."/>
            <person name="Peng C."/>
            <person name="He B."/>
            <person name="Liu H."/>
        </authorList>
    </citation>
    <scope>NUCLEOTIDE SEQUENCE [LARGE SCALE GENOMIC DNA]</scope>
    <source>
        <strain evidence="3">Sdau11-99</strain>
    </source>
</reference>
<dbReference type="EMBL" id="WWBZ02000001">
    <property type="protein sequence ID" value="KAF4313652.1"/>
    <property type="molecule type" value="Genomic_DNA"/>
</dbReference>
<feature type="signal peptide" evidence="2">
    <location>
        <begin position="1"/>
        <end position="21"/>
    </location>
</feature>
<dbReference type="OrthoDB" id="10268024at2759"/>
<keyword evidence="4" id="KW-1185">Reference proteome</keyword>
<evidence type="ECO:0000313" key="3">
    <source>
        <dbReference type="EMBL" id="KAF4313652.1"/>
    </source>
</evidence>
<evidence type="ECO:0000256" key="2">
    <source>
        <dbReference type="SAM" id="SignalP"/>
    </source>
</evidence>